<dbReference type="EMBL" id="JANIIK010000039">
    <property type="protein sequence ID" value="KAJ3609774.1"/>
    <property type="molecule type" value="Genomic_DNA"/>
</dbReference>
<keyword evidence="2" id="KW-1185">Reference proteome</keyword>
<proteinExistence type="predicted"/>
<reference evidence="1" key="1">
    <citation type="submission" date="2022-07" db="EMBL/GenBank/DDBJ databases">
        <title>Chromosome-level genome of Muraenolepis orangiensis.</title>
        <authorList>
            <person name="Kim J."/>
        </authorList>
    </citation>
    <scope>NUCLEOTIDE SEQUENCE</scope>
    <source>
        <strain evidence="1">KU_S4_2022</strain>
        <tissue evidence="1">Muscle</tissue>
    </source>
</reference>
<gene>
    <name evidence="1" type="ORF">NHX12_024284</name>
</gene>
<accession>A0A9Q0ISX3</accession>
<organism evidence="1 2">
    <name type="scientific">Muraenolepis orangiensis</name>
    <name type="common">Patagonian moray cod</name>
    <dbReference type="NCBI Taxonomy" id="630683"/>
    <lineage>
        <taxon>Eukaryota</taxon>
        <taxon>Metazoa</taxon>
        <taxon>Chordata</taxon>
        <taxon>Craniata</taxon>
        <taxon>Vertebrata</taxon>
        <taxon>Euteleostomi</taxon>
        <taxon>Actinopterygii</taxon>
        <taxon>Neopterygii</taxon>
        <taxon>Teleostei</taxon>
        <taxon>Neoteleostei</taxon>
        <taxon>Acanthomorphata</taxon>
        <taxon>Zeiogadaria</taxon>
        <taxon>Gadariae</taxon>
        <taxon>Gadiformes</taxon>
        <taxon>Muraenolepidoidei</taxon>
        <taxon>Muraenolepididae</taxon>
        <taxon>Muraenolepis</taxon>
    </lineage>
</organism>
<evidence type="ECO:0000313" key="1">
    <source>
        <dbReference type="EMBL" id="KAJ3609774.1"/>
    </source>
</evidence>
<dbReference type="Proteomes" id="UP001148018">
    <property type="component" value="Unassembled WGS sequence"/>
</dbReference>
<name>A0A9Q0ISX3_9TELE</name>
<evidence type="ECO:0000313" key="2">
    <source>
        <dbReference type="Proteomes" id="UP001148018"/>
    </source>
</evidence>
<dbReference type="AlphaFoldDB" id="A0A9Q0ISX3"/>
<comment type="caution">
    <text evidence="1">The sequence shown here is derived from an EMBL/GenBank/DDBJ whole genome shotgun (WGS) entry which is preliminary data.</text>
</comment>
<sequence length="95" mass="10714">MCFSRHVRNTRTTRPGEVVSILHLQDQRVQRLCPLLWKPHHRALGGDGRRLRQRHRVCAMQTGPVGVGPLIENSDSDGHGVYWGFHVPSGVLRCG</sequence>
<protein>
    <submittedName>
        <fullName evidence="1">Uncharacterized protein</fullName>
    </submittedName>
</protein>